<name>A0AAE1DH78_9GAST</name>
<evidence type="ECO:0000256" key="1">
    <source>
        <dbReference type="SAM" id="MobiDB-lite"/>
    </source>
</evidence>
<feature type="region of interest" description="Disordered" evidence="1">
    <location>
        <begin position="453"/>
        <end position="482"/>
    </location>
</feature>
<keyword evidence="2" id="KW-0812">Transmembrane</keyword>
<keyword evidence="2" id="KW-0472">Membrane</keyword>
<protein>
    <submittedName>
        <fullName evidence="4">Uncharacterized protein</fullName>
    </submittedName>
</protein>
<comment type="caution">
    <text evidence="4">The sequence shown here is derived from an EMBL/GenBank/DDBJ whole genome shotgun (WGS) entry which is preliminary data.</text>
</comment>
<accession>A0AAE1DH78</accession>
<evidence type="ECO:0000313" key="4">
    <source>
        <dbReference type="EMBL" id="KAK3770579.1"/>
    </source>
</evidence>
<feature type="chain" id="PRO_5042071972" evidence="3">
    <location>
        <begin position="39"/>
        <end position="554"/>
    </location>
</feature>
<dbReference type="AlphaFoldDB" id="A0AAE1DH78"/>
<proteinExistence type="predicted"/>
<feature type="transmembrane region" description="Helical" evidence="2">
    <location>
        <begin position="346"/>
        <end position="371"/>
    </location>
</feature>
<sequence length="554" mass="61759">MIVSLKTGRRSHHPIGLMLHAWIAQLVILHHLSNSVSAEDDEQFPLIRQCLVGNNGAHVNQRNVNFCLEYGGGLQVRFPRSICPNLDDAVIIGGYELFTPLEGAGSMRCNIRAVDGYSYHPPINSSCLQRHGYSHQVKNAIMPIMRMYNGLSTQQMKEVETIQFYRKQGPDGKKLRDFTWLSLFTKCVEKETTTKWLNADICANTEQSGAHRVLIEFRPHGGVYVNQTSCSCNIFSSSSSVDHKDQPLTARAVDIRLAGSSAMLHLVGKGNSRTLDGSEILYWDADGDLLSTTEQLYLKLDKLDLRSLPERMWLKVIGNNLTVNCGPTDQPGGHQPFSAESSSLGVAYIIAIIAGLVILLVLVVVMVKCVYQRKGRRRGRKDEDDEYDISMGSKEDIQDQVKLKALRQQMSTDSGVEPAVEIKTEVEVMCSNPRMVSSPLAEADESHKALLHDGDEEEDSNGNNNTTAKKLPVTPPPPPPHDPYHHEYRICRQLSYIDEDEAALPPPPPAEEIYNHLNENQHVKSILEKLMTIVACTLPQVPDSGCRMEVNEVE</sequence>
<feature type="signal peptide" evidence="3">
    <location>
        <begin position="1"/>
        <end position="38"/>
    </location>
</feature>
<organism evidence="4 5">
    <name type="scientific">Elysia crispata</name>
    <name type="common">lettuce slug</name>
    <dbReference type="NCBI Taxonomy" id="231223"/>
    <lineage>
        <taxon>Eukaryota</taxon>
        <taxon>Metazoa</taxon>
        <taxon>Spiralia</taxon>
        <taxon>Lophotrochozoa</taxon>
        <taxon>Mollusca</taxon>
        <taxon>Gastropoda</taxon>
        <taxon>Heterobranchia</taxon>
        <taxon>Euthyneura</taxon>
        <taxon>Panpulmonata</taxon>
        <taxon>Sacoglossa</taxon>
        <taxon>Placobranchoidea</taxon>
        <taxon>Plakobranchidae</taxon>
        <taxon>Elysia</taxon>
    </lineage>
</organism>
<evidence type="ECO:0000256" key="3">
    <source>
        <dbReference type="SAM" id="SignalP"/>
    </source>
</evidence>
<evidence type="ECO:0000313" key="5">
    <source>
        <dbReference type="Proteomes" id="UP001283361"/>
    </source>
</evidence>
<keyword evidence="5" id="KW-1185">Reference proteome</keyword>
<dbReference type="EMBL" id="JAWDGP010003807">
    <property type="protein sequence ID" value="KAK3770579.1"/>
    <property type="molecule type" value="Genomic_DNA"/>
</dbReference>
<reference evidence="4" key="1">
    <citation type="journal article" date="2023" name="G3 (Bethesda)">
        <title>A reference genome for the long-term kleptoplast-retaining sea slug Elysia crispata morphotype clarki.</title>
        <authorList>
            <person name="Eastman K.E."/>
            <person name="Pendleton A.L."/>
            <person name="Shaikh M.A."/>
            <person name="Suttiyut T."/>
            <person name="Ogas R."/>
            <person name="Tomko P."/>
            <person name="Gavelis G."/>
            <person name="Widhalm J.R."/>
            <person name="Wisecaver J.H."/>
        </authorList>
    </citation>
    <scope>NUCLEOTIDE SEQUENCE</scope>
    <source>
        <strain evidence="4">ECLA1</strain>
    </source>
</reference>
<dbReference type="Proteomes" id="UP001283361">
    <property type="component" value="Unassembled WGS sequence"/>
</dbReference>
<evidence type="ECO:0000256" key="2">
    <source>
        <dbReference type="SAM" id="Phobius"/>
    </source>
</evidence>
<keyword evidence="3" id="KW-0732">Signal</keyword>
<keyword evidence="2" id="KW-1133">Transmembrane helix</keyword>
<gene>
    <name evidence="4" type="ORF">RRG08_029497</name>
</gene>